<gene>
    <name evidence="1" type="ORF">MsAc7_12560</name>
</gene>
<name>A0AA96V5Y9_9EURY</name>
<organism evidence="1 2">
    <name type="scientific">Methanolapillus millepedarum</name>
    <dbReference type="NCBI Taxonomy" id="3028296"/>
    <lineage>
        <taxon>Archaea</taxon>
        <taxon>Methanobacteriati</taxon>
        <taxon>Methanobacteriota</taxon>
        <taxon>Stenosarchaea group</taxon>
        <taxon>Methanomicrobia</taxon>
        <taxon>Methanosarcinales</taxon>
        <taxon>Methanosarcinaceae</taxon>
        <taxon>Methanolapillus</taxon>
    </lineage>
</organism>
<keyword evidence="2" id="KW-1185">Reference proteome</keyword>
<evidence type="ECO:0000313" key="1">
    <source>
        <dbReference type="EMBL" id="WNY25698.1"/>
    </source>
</evidence>
<sequence length="184" mass="20962">MILWNQSVFLENLFKEYKISCRTAMPDSLNTPHIGTAKMVLIPAGFLSEYADSDFKSSLFKEKTVKKLLAFVENGGKLLIFSPLKDSDFSWLNCGFPIFYRKEDITVSKKTQLVNQDEFFCDGFFEIPGNLTKFPLSVIETDNSNRPVHISISFGKGEIILSSIHEFLSKEYFESVLAHPEVKI</sequence>
<dbReference type="Proteomes" id="UP001303587">
    <property type="component" value="Chromosome"/>
</dbReference>
<dbReference type="RefSeq" id="WP_338102055.1">
    <property type="nucleotide sequence ID" value="NZ_CP131060.1"/>
</dbReference>
<accession>A0AA96V5Y9</accession>
<reference evidence="1 2" key="1">
    <citation type="submission" date="2023-07" db="EMBL/GenBank/DDBJ databases">
        <title>Closed genoem sequence of Methanosarcinaceae archaeon Ac7.</title>
        <authorList>
            <person name="Poehlein A."/>
            <person name="Protasov E."/>
            <person name="Platt K."/>
            <person name="Reeh H."/>
            <person name="Daniel R."/>
            <person name="Brune A."/>
        </authorList>
    </citation>
    <scope>NUCLEOTIDE SEQUENCE [LARGE SCALE GENOMIC DNA]</scope>
    <source>
        <strain evidence="1 2">Ac7</strain>
    </source>
</reference>
<dbReference type="GeneID" id="89230362"/>
<proteinExistence type="predicted"/>
<dbReference type="AlphaFoldDB" id="A0AA96V5Y9"/>
<protein>
    <submittedName>
        <fullName evidence="1">Uncharacterized protein</fullName>
    </submittedName>
</protein>
<evidence type="ECO:0000313" key="2">
    <source>
        <dbReference type="Proteomes" id="UP001303587"/>
    </source>
</evidence>
<dbReference type="EMBL" id="CP131060">
    <property type="protein sequence ID" value="WNY25698.1"/>
    <property type="molecule type" value="Genomic_DNA"/>
</dbReference>